<dbReference type="Gene3D" id="1.20.1260.10">
    <property type="match status" value="1"/>
</dbReference>
<dbReference type="CDD" id="cd00657">
    <property type="entry name" value="Ferritin_like"/>
    <property type="match status" value="1"/>
</dbReference>
<comment type="caution">
    <text evidence="2">The sequence shown here is derived from an EMBL/GenBank/DDBJ whole genome shotgun (WGS) entry which is preliminary data.</text>
</comment>
<dbReference type="Pfam" id="PF02915">
    <property type="entry name" value="Rubrerythrin"/>
    <property type="match status" value="1"/>
</dbReference>
<dbReference type="GO" id="GO:0016491">
    <property type="term" value="F:oxidoreductase activity"/>
    <property type="evidence" value="ECO:0007669"/>
    <property type="project" value="InterPro"/>
</dbReference>
<keyword evidence="3" id="KW-1185">Reference proteome</keyword>
<dbReference type="SUPFAM" id="SSF47240">
    <property type="entry name" value="Ferritin-like"/>
    <property type="match status" value="1"/>
</dbReference>
<name>I8UDL8_9BACL</name>
<feature type="domain" description="Rubrerythrin diiron-binding" evidence="1">
    <location>
        <begin position="58"/>
        <end position="177"/>
    </location>
</feature>
<dbReference type="EMBL" id="AKKV01000029">
    <property type="protein sequence ID" value="EIT84903.1"/>
    <property type="molecule type" value="Genomic_DNA"/>
</dbReference>
<dbReference type="OrthoDB" id="3231985at2"/>
<evidence type="ECO:0000313" key="2">
    <source>
        <dbReference type="EMBL" id="EIT84903.1"/>
    </source>
</evidence>
<dbReference type="InterPro" id="IPR012347">
    <property type="entry name" value="Ferritin-like"/>
</dbReference>
<dbReference type="InterPro" id="IPR009078">
    <property type="entry name" value="Ferritin-like_SF"/>
</dbReference>
<dbReference type="InterPro" id="IPR003251">
    <property type="entry name" value="Rr_diiron-bd_dom"/>
</dbReference>
<accession>I8UDL8</accession>
<dbReference type="STRING" id="1196324.A374_13160"/>
<organism evidence="2 3">
    <name type="scientific">Fictibacillus macauensis ZFHKF-1</name>
    <dbReference type="NCBI Taxonomy" id="1196324"/>
    <lineage>
        <taxon>Bacteria</taxon>
        <taxon>Bacillati</taxon>
        <taxon>Bacillota</taxon>
        <taxon>Bacilli</taxon>
        <taxon>Bacillales</taxon>
        <taxon>Fictibacillaceae</taxon>
        <taxon>Fictibacillus</taxon>
    </lineage>
</organism>
<dbReference type="Proteomes" id="UP000004080">
    <property type="component" value="Unassembled WGS sequence"/>
</dbReference>
<dbReference type="eggNOG" id="COG1633">
    <property type="taxonomic scope" value="Bacteria"/>
</dbReference>
<evidence type="ECO:0000259" key="1">
    <source>
        <dbReference type="Pfam" id="PF02915"/>
    </source>
</evidence>
<dbReference type="PATRIC" id="fig|1196324.3.peg.2687"/>
<sequence>MFIRTLRKGLDNMQPYYFPAQPSSYYDSFQDRQYYWENQAARQQAQAQHQMYQELLNTLMSSIIGEATAIDFYTRLAEQAPNDYSKKVLLDAAQDEKKHLQLFTQLYTSITGKAPAYKIRPEKIKDFRQSLFEAYEDELSDYEKYRNAYLAATDATVRDTFFRPYSDEIKHAVKFSYLLNSR</sequence>
<evidence type="ECO:0000313" key="3">
    <source>
        <dbReference type="Proteomes" id="UP000004080"/>
    </source>
</evidence>
<dbReference type="AlphaFoldDB" id="I8UDL8"/>
<reference evidence="2 3" key="1">
    <citation type="journal article" date="2012" name="J. Bacteriol.">
        <title>Genome of Bacillus macauensis ZFHKF-1, a Long-Chain-Forming Bacterium.</title>
        <authorList>
            <person name="Cai L."/>
            <person name="Zhang T."/>
        </authorList>
    </citation>
    <scope>NUCLEOTIDE SEQUENCE [LARGE SCALE GENOMIC DNA]</scope>
    <source>
        <strain evidence="2 3">ZFHKF-1</strain>
    </source>
</reference>
<gene>
    <name evidence="2" type="ORF">A374_13160</name>
</gene>
<proteinExistence type="predicted"/>
<dbReference type="GO" id="GO:0046872">
    <property type="term" value="F:metal ion binding"/>
    <property type="evidence" value="ECO:0007669"/>
    <property type="project" value="InterPro"/>
</dbReference>
<dbReference type="RefSeq" id="WP_007202710.1">
    <property type="nucleotide sequence ID" value="NZ_AKKV01000029.1"/>
</dbReference>
<protein>
    <recommendedName>
        <fullName evidence="1">Rubrerythrin diiron-binding domain-containing protein</fullName>
    </recommendedName>
</protein>